<sequence length="108" mass="12102">DLAAPARGDPLRGRRNSRPARLRGFLTAAPERDRGRRLHRVVRTAGARPRTRGARGRGLRDLGGARRRPGGRARPAAVRRSADLGHRRGDRGHRRRRRSRRGVDRGSV</sequence>
<dbReference type="EMBL" id="CADCVV010000074">
    <property type="protein sequence ID" value="CAA9496046.1"/>
    <property type="molecule type" value="Genomic_DNA"/>
</dbReference>
<feature type="region of interest" description="Disordered" evidence="1">
    <location>
        <begin position="1"/>
        <end position="108"/>
    </location>
</feature>
<evidence type="ECO:0000256" key="1">
    <source>
        <dbReference type="SAM" id="MobiDB-lite"/>
    </source>
</evidence>
<name>A0A6J4SD60_9ACTN</name>
<dbReference type="AlphaFoldDB" id="A0A6J4SD60"/>
<gene>
    <name evidence="2" type="ORF">AVDCRST_MAG17-1105</name>
</gene>
<protein>
    <submittedName>
        <fullName evidence="2">Small multidrug resistance family (SMR) protein</fullName>
    </submittedName>
</protein>
<feature type="compositionally biased region" description="Basic residues" evidence="1">
    <location>
        <begin position="88"/>
        <end position="100"/>
    </location>
</feature>
<feature type="non-terminal residue" evidence="2">
    <location>
        <position position="108"/>
    </location>
</feature>
<accession>A0A6J4SD60</accession>
<proteinExistence type="predicted"/>
<organism evidence="2">
    <name type="scientific">uncultured Solirubrobacterales bacterium</name>
    <dbReference type="NCBI Taxonomy" id="768556"/>
    <lineage>
        <taxon>Bacteria</taxon>
        <taxon>Bacillati</taxon>
        <taxon>Actinomycetota</taxon>
        <taxon>Thermoleophilia</taxon>
        <taxon>Solirubrobacterales</taxon>
        <taxon>environmental samples</taxon>
    </lineage>
</organism>
<evidence type="ECO:0000313" key="2">
    <source>
        <dbReference type="EMBL" id="CAA9496046.1"/>
    </source>
</evidence>
<feature type="non-terminal residue" evidence="2">
    <location>
        <position position="1"/>
    </location>
</feature>
<reference evidence="2" key="1">
    <citation type="submission" date="2020-02" db="EMBL/GenBank/DDBJ databases">
        <authorList>
            <person name="Meier V. D."/>
        </authorList>
    </citation>
    <scope>NUCLEOTIDE SEQUENCE</scope>
    <source>
        <strain evidence="2">AVDCRST_MAG17</strain>
    </source>
</reference>